<name>A0ABS8IVD8_9BURK</name>
<dbReference type="PANTHER" id="PTHR47529:SF1">
    <property type="entry name" value="PERIPLASMIC CHAPERONE PPID"/>
    <property type="match status" value="1"/>
</dbReference>
<dbReference type="Gene3D" id="1.10.4030.10">
    <property type="entry name" value="Porin chaperone SurA, peptide-binding domain"/>
    <property type="match status" value="1"/>
</dbReference>
<evidence type="ECO:0000256" key="10">
    <source>
        <dbReference type="ARBA" id="ARBA00042775"/>
    </source>
</evidence>
<dbReference type="Pfam" id="PF13624">
    <property type="entry name" value="SurA_N_3"/>
    <property type="match status" value="1"/>
</dbReference>
<evidence type="ECO:0000256" key="7">
    <source>
        <dbReference type="ARBA" id="ARBA00023186"/>
    </source>
</evidence>
<keyword evidence="11" id="KW-0697">Rotamase</keyword>
<dbReference type="RefSeq" id="WP_229433394.1">
    <property type="nucleotide sequence ID" value="NZ_JAJHPV010000014.1"/>
</dbReference>
<proteinExistence type="inferred from homology"/>
<dbReference type="Proteomes" id="UP001198701">
    <property type="component" value="Unassembled WGS sequence"/>
</dbReference>
<dbReference type="PANTHER" id="PTHR47529">
    <property type="entry name" value="PEPTIDYL-PROLYL CIS-TRANS ISOMERASE D"/>
    <property type="match status" value="1"/>
</dbReference>
<dbReference type="InterPro" id="IPR046357">
    <property type="entry name" value="PPIase_dom_sf"/>
</dbReference>
<evidence type="ECO:0000313" key="14">
    <source>
        <dbReference type="Proteomes" id="UP001198701"/>
    </source>
</evidence>
<dbReference type="Gene3D" id="3.10.50.40">
    <property type="match status" value="1"/>
</dbReference>
<dbReference type="PROSITE" id="PS50198">
    <property type="entry name" value="PPIC_PPIASE_2"/>
    <property type="match status" value="1"/>
</dbReference>
<evidence type="ECO:0000256" key="9">
    <source>
        <dbReference type="ARBA" id="ARBA00040743"/>
    </source>
</evidence>
<evidence type="ECO:0000256" key="4">
    <source>
        <dbReference type="ARBA" id="ARBA00022692"/>
    </source>
</evidence>
<evidence type="ECO:0000256" key="1">
    <source>
        <dbReference type="ARBA" id="ARBA00004382"/>
    </source>
</evidence>
<dbReference type="InterPro" id="IPR000297">
    <property type="entry name" value="PPIase_PpiC"/>
</dbReference>
<keyword evidence="6" id="KW-0472">Membrane</keyword>
<protein>
    <recommendedName>
        <fullName evidence="9">Periplasmic chaperone PpiD</fullName>
    </recommendedName>
    <alternativeName>
        <fullName evidence="10">Periplasmic folding chaperone</fullName>
    </alternativeName>
</protein>
<dbReference type="InterPro" id="IPR027304">
    <property type="entry name" value="Trigger_fact/SurA_dom_sf"/>
</dbReference>
<evidence type="ECO:0000256" key="2">
    <source>
        <dbReference type="ARBA" id="ARBA00022475"/>
    </source>
</evidence>
<dbReference type="SUPFAM" id="SSF54534">
    <property type="entry name" value="FKBP-like"/>
    <property type="match status" value="1"/>
</dbReference>
<evidence type="ECO:0000256" key="6">
    <source>
        <dbReference type="ARBA" id="ARBA00023136"/>
    </source>
</evidence>
<organism evidence="13 14">
    <name type="scientific">Massilia agrisoli</name>
    <dbReference type="NCBI Taxonomy" id="2892444"/>
    <lineage>
        <taxon>Bacteria</taxon>
        <taxon>Pseudomonadati</taxon>
        <taxon>Pseudomonadota</taxon>
        <taxon>Betaproteobacteria</taxon>
        <taxon>Burkholderiales</taxon>
        <taxon>Oxalobacteraceae</taxon>
        <taxon>Telluria group</taxon>
        <taxon>Massilia</taxon>
    </lineage>
</organism>
<dbReference type="SUPFAM" id="SSF109998">
    <property type="entry name" value="Triger factor/SurA peptide-binding domain-like"/>
    <property type="match status" value="1"/>
</dbReference>
<evidence type="ECO:0000259" key="12">
    <source>
        <dbReference type="PROSITE" id="PS50198"/>
    </source>
</evidence>
<keyword evidence="4" id="KW-0812">Transmembrane</keyword>
<dbReference type="InterPro" id="IPR052029">
    <property type="entry name" value="PpiD_chaperone"/>
</dbReference>
<evidence type="ECO:0000256" key="8">
    <source>
        <dbReference type="ARBA" id="ARBA00038408"/>
    </source>
</evidence>
<evidence type="ECO:0000256" key="3">
    <source>
        <dbReference type="ARBA" id="ARBA00022519"/>
    </source>
</evidence>
<sequence>MFEFIRTHKRLMQIFLMLLIVPSFVLVGVSSYQSGDAATGVAMVDGRKITQQEWEEAQRQQIDRYRQQMGDQFDQKMFDTPEARQAVLDNLVAERALEAEIKRSHLTVNDATLAQTIAGIDAFKKPDGSFDMEQYKAVLAAQGMSPAMFDARMRRDMAMQQLNNAVQASAFVPRTVSKRLSDVNDQEREVQELVFPVSDFVSQVKVTDEMVKAYYDKNAALFAVPERAKVEYVVLDAAAVESQVTVSDAEVADFYTKNQQRFGAPERRTASHILINANKSASAADKAAAKQKAEAILAEVRANPANFAAIAKAKSQDPGSAELGGDLGVVEKGAFVPSVEDAIAKLKQGEISGLVESEFGYHIITVTSVVPAATKSLDEVKGEITAELKKAKMSKKFSELAEVFTDTVYEQSDSLKPVADKLKLTVQTVDNLARTPSPALADAPYNNAKFLQAVFADDSLKNKRNTEAIEVAPSTLVAGRVVEFKPATKRPLAEVDAAIRQRVTIEEAVKLARKAGEVKLAAAKASGDAAGFAAPVVVSRTKQPTINPTAALAVLKADVSKLPAYVGVEVPGMGYGVYRIGKVAMPAAPDAARRAAEAEQIAGVVGQQEMYGFIEALKQKAKAKITVEQPAKTDAAN</sequence>
<evidence type="ECO:0000256" key="11">
    <source>
        <dbReference type="PROSITE-ProRule" id="PRU00278"/>
    </source>
</evidence>
<comment type="subcellular location">
    <subcellularLocation>
        <location evidence="1">Cell inner membrane</location>
        <topology evidence="1">Single-pass type II membrane protein</topology>
        <orientation evidence="1">Periplasmic side</orientation>
    </subcellularLocation>
</comment>
<keyword evidence="2" id="KW-1003">Cell membrane</keyword>
<keyword evidence="5" id="KW-1133">Transmembrane helix</keyword>
<comment type="similarity">
    <text evidence="8">Belongs to the PpiD chaperone family.</text>
</comment>
<keyword evidence="11" id="KW-0413">Isomerase</keyword>
<evidence type="ECO:0000256" key="5">
    <source>
        <dbReference type="ARBA" id="ARBA00022989"/>
    </source>
</evidence>
<evidence type="ECO:0000313" key="13">
    <source>
        <dbReference type="EMBL" id="MCC6072509.1"/>
    </source>
</evidence>
<feature type="domain" description="PpiC" evidence="12">
    <location>
        <begin position="265"/>
        <end position="368"/>
    </location>
</feature>
<accession>A0ABS8IVD8</accession>
<dbReference type="EMBL" id="JAJHPV010000014">
    <property type="protein sequence ID" value="MCC6072509.1"/>
    <property type="molecule type" value="Genomic_DNA"/>
</dbReference>
<keyword evidence="7" id="KW-0143">Chaperone</keyword>
<keyword evidence="14" id="KW-1185">Reference proteome</keyword>
<keyword evidence="3" id="KW-0997">Cell inner membrane</keyword>
<comment type="caution">
    <text evidence="13">The sequence shown here is derived from an EMBL/GenBank/DDBJ whole genome shotgun (WGS) entry which is preliminary data.</text>
</comment>
<reference evidence="13 14" key="1">
    <citation type="submission" date="2021-11" db="EMBL/GenBank/DDBJ databases">
        <authorList>
            <person name="Huq M.A."/>
        </authorList>
    </citation>
    <scope>NUCLEOTIDE SEQUENCE [LARGE SCALE GENOMIC DNA]</scope>
    <source>
        <strain evidence="13 14">MAHUQ-52</strain>
    </source>
</reference>
<dbReference type="Pfam" id="PF13616">
    <property type="entry name" value="Rotamase_3"/>
    <property type="match status" value="1"/>
</dbReference>
<gene>
    <name evidence="13" type="ORF">LMJ30_16320</name>
</gene>